<feature type="transmembrane region" description="Helical" evidence="2">
    <location>
        <begin position="229"/>
        <end position="253"/>
    </location>
</feature>
<feature type="transmembrane region" description="Helical" evidence="2">
    <location>
        <begin position="73"/>
        <end position="96"/>
    </location>
</feature>
<evidence type="ECO:0000256" key="1">
    <source>
        <dbReference type="SAM" id="MobiDB-lite"/>
    </source>
</evidence>
<feature type="compositionally biased region" description="Polar residues" evidence="1">
    <location>
        <begin position="482"/>
        <end position="498"/>
    </location>
</feature>
<feature type="compositionally biased region" description="Low complexity" evidence="1">
    <location>
        <begin position="447"/>
        <end position="469"/>
    </location>
</feature>
<gene>
    <name evidence="3" type="ORF">D9758_004436</name>
</gene>
<dbReference type="Proteomes" id="UP000559256">
    <property type="component" value="Unassembled WGS sequence"/>
</dbReference>
<keyword evidence="2" id="KW-1133">Transmembrane helix</keyword>
<feature type="region of interest" description="Disordered" evidence="1">
    <location>
        <begin position="331"/>
        <end position="350"/>
    </location>
</feature>
<organism evidence="3 4">
    <name type="scientific">Tetrapyrgos nigripes</name>
    <dbReference type="NCBI Taxonomy" id="182062"/>
    <lineage>
        <taxon>Eukaryota</taxon>
        <taxon>Fungi</taxon>
        <taxon>Dikarya</taxon>
        <taxon>Basidiomycota</taxon>
        <taxon>Agaricomycotina</taxon>
        <taxon>Agaricomycetes</taxon>
        <taxon>Agaricomycetidae</taxon>
        <taxon>Agaricales</taxon>
        <taxon>Marasmiineae</taxon>
        <taxon>Marasmiaceae</taxon>
        <taxon>Tetrapyrgos</taxon>
    </lineage>
</organism>
<reference evidence="3 4" key="1">
    <citation type="journal article" date="2020" name="ISME J.">
        <title>Uncovering the hidden diversity of litter-decomposition mechanisms in mushroom-forming fungi.</title>
        <authorList>
            <person name="Floudas D."/>
            <person name="Bentzer J."/>
            <person name="Ahren D."/>
            <person name="Johansson T."/>
            <person name="Persson P."/>
            <person name="Tunlid A."/>
        </authorList>
    </citation>
    <scope>NUCLEOTIDE SEQUENCE [LARGE SCALE GENOMIC DNA]</scope>
    <source>
        <strain evidence="3 4">CBS 291.85</strain>
    </source>
</reference>
<feature type="compositionally biased region" description="Basic and acidic residues" evidence="1">
    <location>
        <begin position="509"/>
        <end position="538"/>
    </location>
</feature>
<keyword evidence="2" id="KW-0472">Membrane</keyword>
<accession>A0A8H5LSR6</accession>
<dbReference type="AlphaFoldDB" id="A0A8H5LSR6"/>
<keyword evidence="4" id="KW-1185">Reference proteome</keyword>
<evidence type="ECO:0000313" key="3">
    <source>
        <dbReference type="EMBL" id="KAF5368108.1"/>
    </source>
</evidence>
<feature type="transmembrane region" description="Helical" evidence="2">
    <location>
        <begin position="108"/>
        <end position="127"/>
    </location>
</feature>
<feature type="region of interest" description="Disordered" evidence="1">
    <location>
        <begin position="426"/>
        <end position="538"/>
    </location>
</feature>
<dbReference type="EMBL" id="JAACJM010000017">
    <property type="protein sequence ID" value="KAF5368108.1"/>
    <property type="molecule type" value="Genomic_DNA"/>
</dbReference>
<dbReference type="OrthoDB" id="5427664at2759"/>
<protein>
    <submittedName>
        <fullName evidence="3">Uncharacterized protein</fullName>
    </submittedName>
</protein>
<evidence type="ECO:0000256" key="2">
    <source>
        <dbReference type="SAM" id="Phobius"/>
    </source>
</evidence>
<feature type="transmembrane region" description="Helical" evidence="2">
    <location>
        <begin position="160"/>
        <end position="182"/>
    </location>
</feature>
<name>A0A8H5LSR6_9AGAR</name>
<proteinExistence type="predicted"/>
<sequence length="538" mass="59967">MASLIPPSNCTIAIAAHTDIDGIGTRIATYCQLLFAILTLAIAPRHGIGSWWAVIITSLGLQITAIVEHEALSLYHALIVTWLTFPVFMMTFYYGLLAWGRSGFVTEVVIGMVLHGSIFIGFCFWVWGTAPSFGDDVACNSEVKFALFSLFNPTGGVRTFALFVITLFALFMLCIFLFLGCYSAQYAFTLISPFMNRWQKGPTPSYAAPIISRRLINMLNHVPPLHTTVAVLTTINLCSLILSICQIESMIAANAWLITPGSEEWTFGQILSIILLTNPLLNFFKVVKIEYEQKESLEHRPAASLCVQVHKKWKSARDSGFSLKGSYLRGKARDDDISPGETKTLPGLPSYNVTSSPYLFENAGCRQDEKAEHDGEEQSQSYLPRVDDYAVLSSCDDTQYARSRLSDLENADHSSAPSYHTLVQEVKDDTSRARVTSSTLEEHQHQPLPSLVSSALSLSSPMPSSPSGSHSGGRTSEHSPRRTNPSLHVPRSSRTNSIPPERYNTLRSFWDRRRDDHDYVTTDSRRSRGERERDMFIS</sequence>
<evidence type="ECO:0000313" key="4">
    <source>
        <dbReference type="Proteomes" id="UP000559256"/>
    </source>
</evidence>
<comment type="caution">
    <text evidence="3">The sequence shown here is derived from an EMBL/GenBank/DDBJ whole genome shotgun (WGS) entry which is preliminary data.</text>
</comment>
<keyword evidence="2" id="KW-0812">Transmembrane</keyword>